<dbReference type="Proteomes" id="UP000887576">
    <property type="component" value="Unplaced"/>
</dbReference>
<evidence type="ECO:0000313" key="2">
    <source>
        <dbReference type="WBParaSite" id="JU765_v2.g18628.t1"/>
    </source>
</evidence>
<dbReference type="WBParaSite" id="JU765_v2.g18628.t1">
    <property type="protein sequence ID" value="JU765_v2.g18628.t1"/>
    <property type="gene ID" value="JU765_v2.g18628"/>
</dbReference>
<sequence length="297" mass="34338">MIHFLDPFESKIFVRFACASVRFVPTRTRPQKLIGKTLVNHLKLDMTDVRQRSNCWDLRINNVVCNFTLPMHIDLRKLAMNTWNVIYDRTSSVTKQKRNPNCYIKLQSSGKVFIVGCKSEVECRQASRAIGRTVQKIMGKSKERVCLKKYRVCNIMATCKFPFGIQISEIARQYPNDCSYEPELSVGLEWKYKEPKASLRIHTTGTVTVTGATSEANVHTVLERIYDIVYQFRCDPRNLPPSTVIRKRPVQYEDDLGLGLTKRGRVSEFPIDFDEDTDFQNLYFEDEEDLEGEEAAI</sequence>
<name>A0AC34QRJ7_9BILA</name>
<organism evidence="1 2">
    <name type="scientific">Panagrolaimus sp. JU765</name>
    <dbReference type="NCBI Taxonomy" id="591449"/>
    <lineage>
        <taxon>Eukaryota</taxon>
        <taxon>Metazoa</taxon>
        <taxon>Ecdysozoa</taxon>
        <taxon>Nematoda</taxon>
        <taxon>Chromadorea</taxon>
        <taxon>Rhabditida</taxon>
        <taxon>Tylenchina</taxon>
        <taxon>Panagrolaimomorpha</taxon>
        <taxon>Panagrolaimoidea</taxon>
        <taxon>Panagrolaimidae</taxon>
        <taxon>Panagrolaimus</taxon>
    </lineage>
</organism>
<accession>A0AC34QRJ7</accession>
<reference evidence="2" key="1">
    <citation type="submission" date="2022-11" db="UniProtKB">
        <authorList>
            <consortium name="WormBaseParasite"/>
        </authorList>
    </citation>
    <scope>IDENTIFICATION</scope>
</reference>
<proteinExistence type="predicted"/>
<protein>
    <submittedName>
        <fullName evidence="2">TATA box-binding protein-like 1</fullName>
    </submittedName>
</protein>
<evidence type="ECO:0000313" key="1">
    <source>
        <dbReference type="Proteomes" id="UP000887576"/>
    </source>
</evidence>